<dbReference type="KEGG" id="bif:N288_15115"/>
<accession>U5LBX9</accession>
<evidence type="ECO:0000313" key="1">
    <source>
        <dbReference type="EMBL" id="AGX04923.1"/>
    </source>
</evidence>
<dbReference type="PATRIC" id="fig|1367477.3.peg.2997"/>
<dbReference type="Proteomes" id="UP000017805">
    <property type="component" value="Chromosome"/>
</dbReference>
<dbReference type="RefSeq" id="WP_022544023.1">
    <property type="nucleotide sequence ID" value="NC_022524.1"/>
</dbReference>
<gene>
    <name evidence="1" type="ORF">N288_15115</name>
</gene>
<name>U5LBX9_9BACI</name>
<reference evidence="1 2" key="1">
    <citation type="submission" date="2013-07" db="EMBL/GenBank/DDBJ databases">
        <title>Complete genome sequence of Bacillus infantis NRRL B-14911 that has potential to induce cardiac disease by antigenic mimicry.</title>
        <authorList>
            <person name="Massilamany C."/>
            <person name="Smith T.P.L."/>
            <person name="Loy J.D."/>
            <person name="Barletta R."/>
            <person name="Reddy J."/>
        </authorList>
    </citation>
    <scope>NUCLEOTIDE SEQUENCE [LARGE SCALE GENOMIC DNA]</scope>
    <source>
        <strain evidence="1 2">NRRL B-14911</strain>
    </source>
</reference>
<dbReference type="GeneID" id="97350072"/>
<organism evidence="1 2">
    <name type="scientific">Bacillus infantis NRRL B-14911</name>
    <dbReference type="NCBI Taxonomy" id="1367477"/>
    <lineage>
        <taxon>Bacteria</taxon>
        <taxon>Bacillati</taxon>
        <taxon>Bacillota</taxon>
        <taxon>Bacilli</taxon>
        <taxon>Bacillales</taxon>
        <taxon>Bacillaceae</taxon>
        <taxon>Bacillus</taxon>
    </lineage>
</organism>
<protein>
    <submittedName>
        <fullName evidence="1">Uncharacterized protein</fullName>
    </submittedName>
</protein>
<dbReference type="EMBL" id="CP006643">
    <property type="protein sequence ID" value="AGX04923.1"/>
    <property type="molecule type" value="Genomic_DNA"/>
</dbReference>
<keyword evidence="2" id="KW-1185">Reference proteome</keyword>
<evidence type="ECO:0000313" key="2">
    <source>
        <dbReference type="Proteomes" id="UP000017805"/>
    </source>
</evidence>
<dbReference type="AlphaFoldDB" id="U5LBX9"/>
<dbReference type="HOGENOM" id="CLU_197307_0_0_9"/>
<proteinExistence type="predicted"/>
<dbReference type="STRING" id="1367477.N288_15115"/>
<sequence length="53" mass="6538">MNRYKIVYKNREDQFISTEFYADCITDLIPQLTNLERKFKIVEVKNMMYAQRK</sequence>